<protein>
    <submittedName>
        <fullName evidence="2">Uncharacterized protein</fullName>
    </submittedName>
</protein>
<evidence type="ECO:0000313" key="2">
    <source>
        <dbReference type="EMBL" id="CZR58927.1"/>
    </source>
</evidence>
<feature type="region of interest" description="Disordered" evidence="1">
    <location>
        <begin position="494"/>
        <end position="517"/>
    </location>
</feature>
<reference evidence="2 3" key="1">
    <citation type="submission" date="2016-03" db="EMBL/GenBank/DDBJ databases">
        <authorList>
            <person name="Ploux O."/>
        </authorList>
    </citation>
    <scope>NUCLEOTIDE SEQUENCE [LARGE SCALE GENOMIC DNA]</scope>
    <source>
        <strain evidence="2 3">UAMH 11012</strain>
    </source>
</reference>
<dbReference type="AlphaFoldDB" id="A0A1L7X1M4"/>
<dbReference type="Proteomes" id="UP000184330">
    <property type="component" value="Unassembled WGS sequence"/>
</dbReference>
<dbReference type="OrthoDB" id="10614277at2759"/>
<organism evidence="2 3">
    <name type="scientific">Phialocephala subalpina</name>
    <dbReference type="NCBI Taxonomy" id="576137"/>
    <lineage>
        <taxon>Eukaryota</taxon>
        <taxon>Fungi</taxon>
        <taxon>Dikarya</taxon>
        <taxon>Ascomycota</taxon>
        <taxon>Pezizomycotina</taxon>
        <taxon>Leotiomycetes</taxon>
        <taxon>Helotiales</taxon>
        <taxon>Mollisiaceae</taxon>
        <taxon>Phialocephala</taxon>
        <taxon>Phialocephala fortinii species complex</taxon>
    </lineage>
</organism>
<evidence type="ECO:0000313" key="3">
    <source>
        <dbReference type="Proteomes" id="UP000184330"/>
    </source>
</evidence>
<feature type="compositionally biased region" description="Acidic residues" evidence="1">
    <location>
        <begin position="499"/>
        <end position="517"/>
    </location>
</feature>
<dbReference type="EMBL" id="FJOG01000013">
    <property type="protein sequence ID" value="CZR58927.1"/>
    <property type="molecule type" value="Genomic_DNA"/>
</dbReference>
<evidence type="ECO:0000256" key="1">
    <source>
        <dbReference type="SAM" id="MobiDB-lite"/>
    </source>
</evidence>
<name>A0A1L7X1M4_9HELO</name>
<sequence length="517" mass="58293">MPQADYLTMQVLIRSSKIGKDVGNITLIDTTIPLPVYKMIAPEQLSVLERTILRLFNTIMENKTAFQTTSTGAGKFDAIANQGIQFRDAILKGMPPVIRQALAAGKPQLEDLFDNISSKSGPHKLSNIDPRTAIYALVFRKSEQNQGFDDAKEMGKCCGKSIKVGHRRSQHSVELAKAKPQGHLYTQAHGDEWTMLILSDLSNVPSNIRDIVMQVAEQIFVCLLNTTTPLLLSADALARQESLSKYAINCLAATQFQAVQKRVFDETGCEATSFLGQAWRICHSNRGDLHGRPQHPYSWANCTEPGAWSNSELLNKIAIRISRKDADGEKTEWLQFKGFYWDTIPESKHVTFLHVKVQRIYDALMQVEYDETPKNKLPEWMKKGPRISVKVLQYDHLKQELRLVEQTPLRLPVPHLRSFEENTVNLYNMYGPDLMFGDDGRPEKGLHIDIQQNQPSTAPCAYLSTLNINPLHLTCRDTNAKESRRLILRSRSDMGATVEELEDENGQDDVDMDDGLG</sequence>
<gene>
    <name evidence="2" type="ORF">PAC_08819</name>
</gene>
<keyword evidence="3" id="KW-1185">Reference proteome</keyword>
<accession>A0A1L7X1M4</accession>
<proteinExistence type="predicted"/>